<evidence type="ECO:0000256" key="6">
    <source>
        <dbReference type="RuleBase" id="RU004057"/>
    </source>
</evidence>
<keyword evidence="11" id="KW-1185">Reference proteome</keyword>
<keyword evidence="3 7" id="KW-0812">Transmembrane</keyword>
<dbReference type="GO" id="GO:0005886">
    <property type="term" value="C:plasma membrane"/>
    <property type="evidence" value="ECO:0007669"/>
    <property type="project" value="UniProtKB-SubCell"/>
</dbReference>
<keyword evidence="2" id="KW-1003">Cell membrane</keyword>
<organism evidence="10 11">
    <name type="scientific">Candidatus Syntropharchaeum butanivorans</name>
    <dbReference type="NCBI Taxonomy" id="1839936"/>
    <lineage>
        <taxon>Archaea</taxon>
        <taxon>Methanobacteriati</taxon>
        <taxon>Methanobacteriota</taxon>
        <taxon>Stenosarchaea group</taxon>
        <taxon>Methanomicrobia</taxon>
        <taxon>Methanosarcinales</taxon>
        <taxon>ANME-2 cluster</taxon>
        <taxon>Candidatus Syntropharchaeum</taxon>
    </lineage>
</organism>
<gene>
    <name evidence="9" type="ORF">ENI32_07940</name>
    <name evidence="10" type="ORF">SBU_001212</name>
</gene>
<dbReference type="EMBL" id="DRIE01000128">
    <property type="protein sequence ID" value="HEC57780.1"/>
    <property type="molecule type" value="Genomic_DNA"/>
</dbReference>
<evidence type="ECO:0000313" key="9">
    <source>
        <dbReference type="EMBL" id="HEC57780.1"/>
    </source>
</evidence>
<dbReference type="Pfam" id="PF01618">
    <property type="entry name" value="MotA_ExbB"/>
    <property type="match status" value="1"/>
</dbReference>
<reference evidence="10 11" key="1">
    <citation type="submission" date="2016-05" db="EMBL/GenBank/DDBJ databases">
        <title>Microbial consortia oxidize butane by reversing methanogenesis.</title>
        <authorList>
            <person name="Laso-Perez R."/>
            <person name="Richter M."/>
            <person name="Wegener G."/>
            <person name="Musat F."/>
        </authorList>
    </citation>
    <scope>NUCLEOTIDE SEQUENCE [LARGE SCALE GENOMIC DNA]</scope>
    <source>
        <strain evidence="10">BOX1</strain>
    </source>
</reference>
<accession>A0A1F2P3S7</accession>
<keyword evidence="10" id="KW-0969">Cilium</keyword>
<dbReference type="AlphaFoldDB" id="A0A1F2P3S7"/>
<dbReference type="STRING" id="1839936.SBU_001212"/>
<keyword evidence="6" id="KW-0653">Protein transport</keyword>
<feature type="domain" description="MotA/TolQ/ExbB proton channel" evidence="8">
    <location>
        <begin position="83"/>
        <end position="191"/>
    </location>
</feature>
<sequence>MGSISSGIMGLMFVISNSLLYPVVIALLILVALSFVMLGQFVSEYASRSRDFSRLKSGVKLAKENIELKNFKEASSALTNSGSNHFLKGFIKDLTETIGDESFSVEAEKLLQDYELKIARELEFPRFVSRIAPMIGLMGTLIPMGPALIGLSSGDIQTLASNLAIAFATTVLGLLAGGIAYAILLVKKRWYTQDLSDMEYVVEVLK</sequence>
<dbReference type="InterPro" id="IPR002898">
    <property type="entry name" value="MotA_ExbB_proton_chnl"/>
</dbReference>
<keyword evidence="4 7" id="KW-1133">Transmembrane helix</keyword>
<keyword evidence="5 7" id="KW-0472">Membrane</keyword>
<dbReference type="PANTHER" id="PTHR30625:SF3">
    <property type="entry name" value="TOL-PAL SYSTEM PROTEIN TOLQ"/>
    <property type="match status" value="1"/>
</dbReference>
<proteinExistence type="inferred from homology"/>
<evidence type="ECO:0000256" key="5">
    <source>
        <dbReference type="ARBA" id="ARBA00023136"/>
    </source>
</evidence>
<comment type="caution">
    <text evidence="10">The sequence shown here is derived from an EMBL/GenBank/DDBJ whole genome shotgun (WGS) entry which is preliminary data.</text>
</comment>
<evidence type="ECO:0000256" key="2">
    <source>
        <dbReference type="ARBA" id="ARBA00022475"/>
    </source>
</evidence>
<feature type="transmembrane region" description="Helical" evidence="7">
    <location>
        <begin position="163"/>
        <end position="186"/>
    </location>
</feature>
<reference evidence="9" key="2">
    <citation type="journal article" date="2020" name="mSystems">
        <title>Genome- and Community-Level Interaction Insights into Carbon Utilization and Element Cycling Functions of Hydrothermarchaeota in Hydrothermal Sediment.</title>
        <authorList>
            <person name="Zhou Z."/>
            <person name="Liu Y."/>
            <person name="Xu W."/>
            <person name="Pan J."/>
            <person name="Luo Z.H."/>
            <person name="Li M."/>
        </authorList>
    </citation>
    <scope>NUCLEOTIDE SEQUENCE [LARGE SCALE GENOMIC DNA]</scope>
    <source>
        <strain evidence="9">HyVt-386</strain>
    </source>
</reference>
<evidence type="ECO:0000256" key="1">
    <source>
        <dbReference type="ARBA" id="ARBA00004651"/>
    </source>
</evidence>
<dbReference type="PANTHER" id="PTHR30625">
    <property type="entry name" value="PROTEIN TOLQ"/>
    <property type="match status" value="1"/>
</dbReference>
<evidence type="ECO:0000256" key="7">
    <source>
        <dbReference type="SAM" id="Phobius"/>
    </source>
</evidence>
<evidence type="ECO:0000256" key="4">
    <source>
        <dbReference type="ARBA" id="ARBA00022989"/>
    </source>
</evidence>
<keyword evidence="10" id="KW-0282">Flagellum</keyword>
<dbReference type="InterPro" id="IPR050790">
    <property type="entry name" value="ExbB/TolQ_transport"/>
</dbReference>
<dbReference type="Proteomes" id="UP000885936">
    <property type="component" value="Unassembled WGS sequence"/>
</dbReference>
<dbReference type="Proteomes" id="UP000185779">
    <property type="component" value="Unassembled WGS sequence"/>
</dbReference>
<evidence type="ECO:0000256" key="3">
    <source>
        <dbReference type="ARBA" id="ARBA00022692"/>
    </source>
</evidence>
<name>A0A1F2P3S7_9EURY</name>
<evidence type="ECO:0000313" key="11">
    <source>
        <dbReference type="Proteomes" id="UP000185779"/>
    </source>
</evidence>
<evidence type="ECO:0000259" key="8">
    <source>
        <dbReference type="Pfam" id="PF01618"/>
    </source>
</evidence>
<keyword evidence="6" id="KW-0813">Transport</keyword>
<keyword evidence="10" id="KW-0966">Cell projection</keyword>
<feature type="transmembrane region" description="Helical" evidence="7">
    <location>
        <begin position="127"/>
        <end position="151"/>
    </location>
</feature>
<comment type="subcellular location">
    <subcellularLocation>
        <location evidence="1">Cell membrane</location>
        <topology evidence="1">Multi-pass membrane protein</topology>
    </subcellularLocation>
    <subcellularLocation>
        <location evidence="6">Membrane</location>
        <topology evidence="6">Multi-pass membrane protein</topology>
    </subcellularLocation>
</comment>
<dbReference type="GO" id="GO:0017038">
    <property type="term" value="P:protein import"/>
    <property type="evidence" value="ECO:0007669"/>
    <property type="project" value="TreeGrafter"/>
</dbReference>
<comment type="similarity">
    <text evidence="6">Belongs to the exbB/tolQ family.</text>
</comment>
<dbReference type="EMBL" id="LYOR01000006">
    <property type="protein sequence ID" value="OFV65803.1"/>
    <property type="molecule type" value="Genomic_DNA"/>
</dbReference>
<protein>
    <submittedName>
        <fullName evidence="10">Flagellar motor protein MotA</fullName>
    </submittedName>
    <submittedName>
        <fullName evidence="9">MotA/TolQ/ExbB proton channel family protein</fullName>
    </submittedName>
</protein>
<dbReference type="PATRIC" id="fig|1839936.3.peg.1227"/>
<evidence type="ECO:0000313" key="10">
    <source>
        <dbReference type="EMBL" id="OFV65803.1"/>
    </source>
</evidence>
<feature type="transmembrane region" description="Helical" evidence="7">
    <location>
        <begin position="20"/>
        <end position="42"/>
    </location>
</feature>